<feature type="non-terminal residue" evidence="1">
    <location>
        <position position="1"/>
    </location>
</feature>
<name>A0A6A6T232_9PLEO</name>
<dbReference type="Proteomes" id="UP000799324">
    <property type="component" value="Unassembled WGS sequence"/>
</dbReference>
<organism evidence="1 2">
    <name type="scientific">Lophiostoma macrostomum CBS 122681</name>
    <dbReference type="NCBI Taxonomy" id="1314788"/>
    <lineage>
        <taxon>Eukaryota</taxon>
        <taxon>Fungi</taxon>
        <taxon>Dikarya</taxon>
        <taxon>Ascomycota</taxon>
        <taxon>Pezizomycotina</taxon>
        <taxon>Dothideomycetes</taxon>
        <taxon>Pleosporomycetidae</taxon>
        <taxon>Pleosporales</taxon>
        <taxon>Lophiostomataceae</taxon>
        <taxon>Lophiostoma</taxon>
    </lineage>
</organism>
<dbReference type="OrthoDB" id="2157530at2759"/>
<sequence>DRFDDAVSIFKSKVASVTPKDVRLQLRHFLAGREVANILKITRGDPTRLFNEFMRMTSGRSPFVTEKGHLGLGSSYIKQGDVIALISGAQVPFILRRRDLGNYTIVSEAYVDGIMDGEAAETGEWKH</sequence>
<protein>
    <submittedName>
        <fullName evidence="1">Uncharacterized protein</fullName>
    </submittedName>
</protein>
<dbReference type="Pfam" id="PF26639">
    <property type="entry name" value="Het-6_barrel"/>
    <property type="match status" value="1"/>
</dbReference>
<gene>
    <name evidence="1" type="ORF">K491DRAFT_552802</name>
</gene>
<evidence type="ECO:0000313" key="1">
    <source>
        <dbReference type="EMBL" id="KAF2652953.1"/>
    </source>
</evidence>
<keyword evidence="2" id="KW-1185">Reference proteome</keyword>
<dbReference type="EMBL" id="MU004390">
    <property type="protein sequence ID" value="KAF2652953.1"/>
    <property type="molecule type" value="Genomic_DNA"/>
</dbReference>
<evidence type="ECO:0000313" key="2">
    <source>
        <dbReference type="Proteomes" id="UP000799324"/>
    </source>
</evidence>
<dbReference type="AlphaFoldDB" id="A0A6A6T232"/>
<dbReference type="PANTHER" id="PTHR24148:SF73">
    <property type="entry name" value="HET DOMAIN PROTEIN (AFU_ORTHOLOGUE AFUA_8G01020)"/>
    <property type="match status" value="1"/>
</dbReference>
<dbReference type="PANTHER" id="PTHR24148">
    <property type="entry name" value="ANKYRIN REPEAT DOMAIN-CONTAINING PROTEIN 39 HOMOLOG-RELATED"/>
    <property type="match status" value="1"/>
</dbReference>
<feature type="non-terminal residue" evidence="1">
    <location>
        <position position="127"/>
    </location>
</feature>
<reference evidence="1" key="1">
    <citation type="journal article" date="2020" name="Stud. Mycol.">
        <title>101 Dothideomycetes genomes: a test case for predicting lifestyles and emergence of pathogens.</title>
        <authorList>
            <person name="Haridas S."/>
            <person name="Albert R."/>
            <person name="Binder M."/>
            <person name="Bloem J."/>
            <person name="Labutti K."/>
            <person name="Salamov A."/>
            <person name="Andreopoulos B."/>
            <person name="Baker S."/>
            <person name="Barry K."/>
            <person name="Bills G."/>
            <person name="Bluhm B."/>
            <person name="Cannon C."/>
            <person name="Castanera R."/>
            <person name="Culley D."/>
            <person name="Daum C."/>
            <person name="Ezra D."/>
            <person name="Gonzalez J."/>
            <person name="Henrissat B."/>
            <person name="Kuo A."/>
            <person name="Liang C."/>
            <person name="Lipzen A."/>
            <person name="Lutzoni F."/>
            <person name="Magnuson J."/>
            <person name="Mondo S."/>
            <person name="Nolan M."/>
            <person name="Ohm R."/>
            <person name="Pangilinan J."/>
            <person name="Park H.-J."/>
            <person name="Ramirez L."/>
            <person name="Alfaro M."/>
            <person name="Sun H."/>
            <person name="Tritt A."/>
            <person name="Yoshinaga Y."/>
            <person name="Zwiers L.-H."/>
            <person name="Turgeon B."/>
            <person name="Goodwin S."/>
            <person name="Spatafora J."/>
            <person name="Crous P."/>
            <person name="Grigoriev I."/>
        </authorList>
    </citation>
    <scope>NUCLEOTIDE SEQUENCE</scope>
    <source>
        <strain evidence="1">CBS 122681</strain>
    </source>
</reference>
<dbReference type="InterPro" id="IPR052895">
    <property type="entry name" value="HetReg/Transcr_Mod"/>
</dbReference>
<proteinExistence type="predicted"/>
<accession>A0A6A6T232</accession>